<reference evidence="7 8" key="1">
    <citation type="journal article" date="2015" name="Plant Cell">
        <title>Oil accumulation by the oleaginous diatom Fistulifera solaris as revealed by the genome and transcriptome.</title>
        <authorList>
            <person name="Tanaka T."/>
            <person name="Maeda Y."/>
            <person name="Veluchamy A."/>
            <person name="Tanaka M."/>
            <person name="Abida H."/>
            <person name="Marechal E."/>
            <person name="Bowler C."/>
            <person name="Muto M."/>
            <person name="Sunaga Y."/>
            <person name="Tanaka M."/>
            <person name="Yoshino T."/>
            <person name="Taniguchi T."/>
            <person name="Fukuda Y."/>
            <person name="Nemoto M."/>
            <person name="Matsumoto M."/>
            <person name="Wong P.S."/>
            <person name="Aburatani S."/>
            <person name="Fujibuchi W."/>
        </authorList>
    </citation>
    <scope>NUCLEOTIDE SEQUENCE [LARGE SCALE GENOMIC DNA]</scope>
    <source>
        <strain evidence="7 8">JPCC DA0580</strain>
    </source>
</reference>
<accession>A0A1Z5JUZ2</accession>
<dbReference type="SUPFAM" id="SSF69318">
    <property type="entry name" value="Integrin alpha N-terminal domain"/>
    <property type="match status" value="1"/>
</dbReference>
<dbReference type="GO" id="GO:0005524">
    <property type="term" value="F:ATP binding"/>
    <property type="evidence" value="ECO:0007669"/>
    <property type="project" value="UniProtKB-KW"/>
</dbReference>
<keyword evidence="6" id="KW-0472">Membrane</keyword>
<dbReference type="InterPro" id="IPR001611">
    <property type="entry name" value="Leu-rich_rpt"/>
</dbReference>
<evidence type="ECO:0000256" key="5">
    <source>
        <dbReference type="SAM" id="MobiDB-lite"/>
    </source>
</evidence>
<keyword evidence="6" id="KW-1133">Transmembrane helix</keyword>
<dbReference type="Pfam" id="PF13855">
    <property type="entry name" value="LRR_8"/>
    <property type="match status" value="2"/>
</dbReference>
<feature type="compositionally biased region" description="Acidic residues" evidence="5">
    <location>
        <begin position="789"/>
        <end position="812"/>
    </location>
</feature>
<evidence type="ECO:0000256" key="3">
    <source>
        <dbReference type="ARBA" id="ARBA00022741"/>
    </source>
</evidence>
<dbReference type="SUPFAM" id="SSF52058">
    <property type="entry name" value="L domain-like"/>
    <property type="match status" value="1"/>
</dbReference>
<dbReference type="InParanoid" id="A0A1Z5JUZ2"/>
<dbReference type="Proteomes" id="UP000198406">
    <property type="component" value="Unassembled WGS sequence"/>
</dbReference>
<dbReference type="AlphaFoldDB" id="A0A1Z5JUZ2"/>
<evidence type="ECO:0000256" key="1">
    <source>
        <dbReference type="ARBA" id="ARBA00022614"/>
    </source>
</evidence>
<dbReference type="PANTHER" id="PTHR48056">
    <property type="entry name" value="LRR RECEPTOR-LIKE SERINE/THREONINE-PROTEIN KINASE-RELATED"/>
    <property type="match status" value="1"/>
</dbReference>
<keyword evidence="3" id="KW-0547">Nucleotide-binding</keyword>
<feature type="region of interest" description="Disordered" evidence="5">
    <location>
        <begin position="708"/>
        <end position="831"/>
    </location>
</feature>
<organism evidence="7 8">
    <name type="scientific">Fistulifera solaris</name>
    <name type="common">Oleaginous diatom</name>
    <dbReference type="NCBI Taxonomy" id="1519565"/>
    <lineage>
        <taxon>Eukaryota</taxon>
        <taxon>Sar</taxon>
        <taxon>Stramenopiles</taxon>
        <taxon>Ochrophyta</taxon>
        <taxon>Bacillariophyta</taxon>
        <taxon>Bacillariophyceae</taxon>
        <taxon>Bacillariophycidae</taxon>
        <taxon>Naviculales</taxon>
        <taxon>Naviculaceae</taxon>
        <taxon>Fistulifera</taxon>
    </lineage>
</organism>
<keyword evidence="8" id="KW-1185">Reference proteome</keyword>
<dbReference type="EMBL" id="BDSP01000123">
    <property type="protein sequence ID" value="GAX17864.1"/>
    <property type="molecule type" value="Genomic_DNA"/>
</dbReference>
<sequence>MRPEQPISNLNDLKGSLDNDDDDIVYRPSFLADIPLPPPLPNDESEAAHDQLPNIEEYKAQVGPTSTDNNRCLRICLITSLFVVAIVVSLTVGLVVGIEEGIELEEDTIERTPTTPVASPVEPPVASPVAPPVAELPTLHPDVANRKYEMEEIALAEGWSDLYSLSTPGTPQNRACTFIAEDDRQLPIEPTLELKERYALAVLYYAWNGDQWRDNLFWMQYNHHCDWMASLQDDEGQPVSVGVVCDMDQSVTSLYLAGNEMRGTIPREIGLLRNLFELDLSGAQHLESGEDGIPWQDMAQLTKLQTLNLANNNFTGMIDPRLNALKTLTTLNLSNNRFYGIIPAAIAANLRELSVLNLEYNQLGGTLDSLQDCVAVAILLGGNNITGTLKNEIYSSWPRLETLDLSDNQLEGDLPAGLFAMETLTVVDLHGNQFSGPLPDVISTNSQIKFLALQENQLSGSIGDKLRYMTRLEHLDLSNNALTGPLPEDFSMMSDLRYLFMAFNDQFTPGPIPASYGSLMNLVDLSLQQTNRNGKIPTELGQLTALQLLDLADNDLSGAIPSEFGTMEKLQFILLKDNMLTGTLPASLLELTRLAILVINDNSFSGTTNELCLEGGKFAIETMDVIVSDCGDLACECCVCCNTAEGNRTSECVLSVWFNDVDPVYSPFYRYQRGFYAFQQTEVEYPSFEDEGEDLILWIDDPAAPIDIDGDGTVNAEDSDADGDGIANDADGDKDGDGTADFQDEFDSNPLETVDNDGDGIGDNADSDATDATVGDADGDGIGDNADGAPEDGDLGDTDGDGVGDNADEFPDDPTQYDTDPGDDAGGIRKD</sequence>
<proteinExistence type="predicted"/>
<protein>
    <submittedName>
        <fullName evidence="7">Uncharacterized protein</fullName>
    </submittedName>
</protein>
<gene>
    <name evidence="7" type="ORF">FisN_18Hh068</name>
</gene>
<evidence type="ECO:0000313" key="8">
    <source>
        <dbReference type="Proteomes" id="UP000198406"/>
    </source>
</evidence>
<evidence type="ECO:0000313" key="7">
    <source>
        <dbReference type="EMBL" id="GAX17864.1"/>
    </source>
</evidence>
<dbReference type="InterPro" id="IPR028994">
    <property type="entry name" value="Integrin_alpha_N"/>
</dbReference>
<keyword evidence="2" id="KW-0677">Repeat</keyword>
<feature type="compositionally biased region" description="Acidic residues" evidence="5">
    <location>
        <begin position="754"/>
        <end position="769"/>
    </location>
</feature>
<keyword evidence="4" id="KW-0067">ATP-binding</keyword>
<dbReference type="FunFam" id="3.80.10.10:FF:000383">
    <property type="entry name" value="Leucine-rich repeat receptor protein kinase EMS1"/>
    <property type="match status" value="2"/>
</dbReference>
<dbReference type="InterPro" id="IPR003591">
    <property type="entry name" value="Leu-rich_rpt_typical-subtyp"/>
</dbReference>
<feature type="transmembrane region" description="Helical" evidence="6">
    <location>
        <begin position="75"/>
        <end position="98"/>
    </location>
</feature>
<comment type="caution">
    <text evidence="7">The sequence shown here is derived from an EMBL/GenBank/DDBJ whole genome shotgun (WGS) entry which is preliminary data.</text>
</comment>
<dbReference type="InterPro" id="IPR032675">
    <property type="entry name" value="LRR_dom_sf"/>
</dbReference>
<dbReference type="SMART" id="SM00369">
    <property type="entry name" value="LRR_TYP"/>
    <property type="match status" value="6"/>
</dbReference>
<dbReference type="PANTHER" id="PTHR48056:SF81">
    <property type="entry name" value="RECEPTOR PROTEIN-TYROSINE KINASE CEPR1"/>
    <property type="match status" value="1"/>
</dbReference>
<keyword evidence="6" id="KW-0812">Transmembrane</keyword>
<dbReference type="Gene3D" id="3.80.10.10">
    <property type="entry name" value="Ribonuclease Inhibitor"/>
    <property type="match status" value="2"/>
</dbReference>
<feature type="region of interest" description="Disordered" evidence="5">
    <location>
        <begin position="1"/>
        <end position="21"/>
    </location>
</feature>
<name>A0A1Z5JUZ2_FISSO</name>
<evidence type="ECO:0000256" key="6">
    <source>
        <dbReference type="SAM" id="Phobius"/>
    </source>
</evidence>
<evidence type="ECO:0000256" key="4">
    <source>
        <dbReference type="ARBA" id="ARBA00022840"/>
    </source>
</evidence>
<dbReference type="PRINTS" id="PR00019">
    <property type="entry name" value="LEURICHRPT"/>
</dbReference>
<dbReference type="InterPro" id="IPR050647">
    <property type="entry name" value="Plant_LRR-RLKs"/>
</dbReference>
<dbReference type="OrthoDB" id="48557at2759"/>
<dbReference type="Pfam" id="PF00560">
    <property type="entry name" value="LRR_1"/>
    <property type="match status" value="3"/>
</dbReference>
<keyword evidence="1" id="KW-0433">Leucine-rich repeat</keyword>
<evidence type="ECO:0000256" key="2">
    <source>
        <dbReference type="ARBA" id="ARBA00022737"/>
    </source>
</evidence>